<name>A0A0E3S3Q8_9EURY</name>
<dbReference type="RefSeq" id="WP_048124556.1">
    <property type="nucleotide sequence ID" value="NZ_CP009515.1"/>
</dbReference>
<dbReference type="STRING" id="1434111.MSLAZ_0471"/>
<dbReference type="KEGG" id="mls:MSLAZ_0471"/>
<keyword evidence="2" id="KW-1185">Reference proteome</keyword>
<protein>
    <submittedName>
        <fullName evidence="1">Uncharacterized protein</fullName>
    </submittedName>
</protein>
<organism evidence="1 2">
    <name type="scientific">Methanosarcina lacustris Z-7289</name>
    <dbReference type="NCBI Taxonomy" id="1434111"/>
    <lineage>
        <taxon>Archaea</taxon>
        <taxon>Methanobacteriati</taxon>
        <taxon>Methanobacteriota</taxon>
        <taxon>Stenosarchaea group</taxon>
        <taxon>Methanomicrobia</taxon>
        <taxon>Methanosarcinales</taxon>
        <taxon>Methanosarcinaceae</taxon>
        <taxon>Methanosarcina</taxon>
    </lineage>
</organism>
<evidence type="ECO:0000313" key="1">
    <source>
        <dbReference type="EMBL" id="AKB73732.1"/>
    </source>
</evidence>
<dbReference type="Gene3D" id="3.40.50.1460">
    <property type="match status" value="1"/>
</dbReference>
<proteinExistence type="predicted"/>
<gene>
    <name evidence="1" type="ORF">MSLAZ_0471</name>
</gene>
<dbReference type="PATRIC" id="fig|1434111.4.peg.595"/>
<dbReference type="GeneID" id="24805158"/>
<evidence type="ECO:0000313" key="2">
    <source>
        <dbReference type="Proteomes" id="UP000033072"/>
    </source>
</evidence>
<dbReference type="Proteomes" id="UP000033072">
    <property type="component" value="Chromosome"/>
</dbReference>
<dbReference type="HOGENOM" id="CLU_161786_0_0_2"/>
<dbReference type="OrthoDB" id="132688at2157"/>
<dbReference type="AlphaFoldDB" id="A0A0E3S3Q8"/>
<accession>A0A0E3S3Q8</accession>
<sequence>MTGKRTGLVIGNNYPDSKHELNFAVADALSMKEVLLNRDICGFDEVEESIYDTFVDARIKIEKMTTGSVLMSGG</sequence>
<reference evidence="1 2" key="1">
    <citation type="submission" date="2014-07" db="EMBL/GenBank/DDBJ databases">
        <title>Methanogenic archaea and the global carbon cycle.</title>
        <authorList>
            <person name="Henriksen J.R."/>
            <person name="Luke J."/>
            <person name="Reinhart S."/>
            <person name="Benedict M.N."/>
            <person name="Youngblut N.D."/>
            <person name="Metcalf M.E."/>
            <person name="Whitaker R.J."/>
            <person name="Metcalf W.W."/>
        </authorList>
    </citation>
    <scope>NUCLEOTIDE SEQUENCE [LARGE SCALE GENOMIC DNA]</scope>
    <source>
        <strain evidence="1 2">Z-7289</strain>
    </source>
</reference>
<dbReference type="EMBL" id="CP009515">
    <property type="protein sequence ID" value="AKB73732.1"/>
    <property type="molecule type" value="Genomic_DNA"/>
</dbReference>